<feature type="compositionally biased region" description="Basic and acidic residues" evidence="2">
    <location>
        <begin position="1"/>
        <end position="13"/>
    </location>
</feature>
<reference evidence="4" key="1">
    <citation type="submission" date="2025-05" db="UniProtKB">
        <authorList>
            <consortium name="RefSeq"/>
        </authorList>
    </citation>
    <scope>NUCLEOTIDE SEQUENCE [LARGE SCALE GENOMIC DNA]</scope>
</reference>
<sequence>MERAAPPRDERADPVATSALEEEEDEDEDEDEEELEDVREQVLQLLEELEEARELAGRHEDDSLELQGLLEDERLASARQAELFTRHVQRLQAQMLTLQDEFSCLQESKAAELARVERALAGAQAELAARRREAEEAAALHAAEVAALQEQLGQLRAELRRGQEMRAEYELEATTLRAEIRMKAEQQQGAASEVAELQAELSRLREQYEELSEEHRTLQDSNQVLLGHLHGIELQKYRSRSRTDAQQQAEEAPCPHDHSPSHARAHPGSTVSFWSPAGTGGVDEPAPAPGDAAAAEATLYAQLRSREETARAAQRKCAAAQAELARLQRLYQECREEQRALRAELGLCHQEIARLGGTAPPRPRAPAGGLKPFVLFAVAAVVLFLYPCLKRC</sequence>
<evidence type="ECO:0000256" key="1">
    <source>
        <dbReference type="SAM" id="Coils"/>
    </source>
</evidence>
<keyword evidence="3" id="KW-0812">Transmembrane</keyword>
<dbReference type="InterPro" id="IPR051176">
    <property type="entry name" value="Cent_Immune-Sig_Mod"/>
</dbReference>
<feature type="region of interest" description="Disordered" evidence="2">
    <location>
        <begin position="237"/>
        <end position="290"/>
    </location>
</feature>
<keyword evidence="1" id="KW-0175">Coiled coil</keyword>
<evidence type="ECO:0000313" key="5">
    <source>
        <dbReference type="RefSeq" id="XP_067146096.1"/>
    </source>
</evidence>
<keyword evidence="3" id="KW-0472">Membrane</keyword>
<dbReference type="Proteomes" id="UP001652627">
    <property type="component" value="Chromosome 1"/>
</dbReference>
<dbReference type="GeneID" id="136991174"/>
<feature type="compositionally biased region" description="Acidic residues" evidence="2">
    <location>
        <begin position="20"/>
        <end position="37"/>
    </location>
</feature>
<feature type="region of interest" description="Disordered" evidence="2">
    <location>
        <begin position="1"/>
        <end position="38"/>
    </location>
</feature>
<dbReference type="PANTHER" id="PTHR15715">
    <property type="entry name" value="CENTROSOMAL PROTEIN OF 170 KDA"/>
    <property type="match status" value="1"/>
</dbReference>
<keyword evidence="3" id="KW-1133">Transmembrane helix</keyword>
<gene>
    <name evidence="5" type="primary">CCDC136</name>
</gene>
<keyword evidence="4" id="KW-1185">Reference proteome</keyword>
<reference evidence="5" key="2">
    <citation type="submission" date="2025-08" db="UniProtKB">
        <authorList>
            <consortium name="RefSeq"/>
        </authorList>
    </citation>
    <scope>IDENTIFICATION</scope>
    <source>
        <tissue evidence="5">Blood</tissue>
    </source>
</reference>
<accession>A0ABM4E0D1</accession>
<organism evidence="4 5">
    <name type="scientific">Apteryx mantelli</name>
    <name type="common">North Island brown kiwi</name>
    <dbReference type="NCBI Taxonomy" id="2696672"/>
    <lineage>
        <taxon>Eukaryota</taxon>
        <taxon>Metazoa</taxon>
        <taxon>Chordata</taxon>
        <taxon>Craniata</taxon>
        <taxon>Vertebrata</taxon>
        <taxon>Euteleostomi</taxon>
        <taxon>Archelosauria</taxon>
        <taxon>Archosauria</taxon>
        <taxon>Dinosauria</taxon>
        <taxon>Saurischia</taxon>
        <taxon>Theropoda</taxon>
        <taxon>Coelurosauria</taxon>
        <taxon>Aves</taxon>
        <taxon>Palaeognathae</taxon>
        <taxon>Apterygiformes</taxon>
        <taxon>Apterygidae</taxon>
        <taxon>Apteryx</taxon>
    </lineage>
</organism>
<protein>
    <submittedName>
        <fullName evidence="5">Coiled-coil domain-containing protein 136 isoform X1</fullName>
    </submittedName>
</protein>
<dbReference type="RefSeq" id="XP_067146096.1">
    <property type="nucleotide sequence ID" value="XM_067289995.1"/>
</dbReference>
<evidence type="ECO:0000256" key="3">
    <source>
        <dbReference type="SAM" id="Phobius"/>
    </source>
</evidence>
<proteinExistence type="predicted"/>
<evidence type="ECO:0000313" key="4">
    <source>
        <dbReference type="Proteomes" id="UP001652627"/>
    </source>
</evidence>
<feature type="transmembrane region" description="Helical" evidence="3">
    <location>
        <begin position="370"/>
        <end position="389"/>
    </location>
</feature>
<feature type="coiled-coil region" evidence="1">
    <location>
        <begin position="303"/>
        <end position="344"/>
    </location>
</feature>
<evidence type="ECO:0000256" key="2">
    <source>
        <dbReference type="SAM" id="MobiDB-lite"/>
    </source>
</evidence>
<dbReference type="PANTHER" id="PTHR15715:SF26">
    <property type="entry name" value="COILED-COIL DOMAIN-CONTAINING PROTEIN 136"/>
    <property type="match status" value="1"/>
</dbReference>
<name>A0ABM4E0D1_9AVES</name>